<dbReference type="Pfam" id="PF03453">
    <property type="entry name" value="MoeA_N"/>
    <property type="match status" value="1"/>
</dbReference>
<evidence type="ECO:0000313" key="5">
    <source>
        <dbReference type="EMBL" id="AQW87561.1"/>
    </source>
</evidence>
<comment type="pathway">
    <text evidence="4">Cofactor biosynthesis; molybdopterin biosynthesis.</text>
</comment>
<dbReference type="InterPro" id="IPR036688">
    <property type="entry name" value="MoeA_C_domain_IV_sf"/>
</dbReference>
<keyword evidence="4" id="KW-0500">Molybdenum</keyword>
<protein>
    <recommendedName>
        <fullName evidence="4">Molybdopterin molybdenumtransferase</fullName>
        <ecNumber evidence="4">2.10.1.1</ecNumber>
    </recommendedName>
</protein>
<evidence type="ECO:0000256" key="4">
    <source>
        <dbReference type="RuleBase" id="RU365090"/>
    </source>
</evidence>
<dbReference type="SUPFAM" id="SSF63882">
    <property type="entry name" value="MoeA N-terminal region -like"/>
    <property type="match status" value="1"/>
</dbReference>
<dbReference type="InterPro" id="IPR001453">
    <property type="entry name" value="MoaB/Mog_dom"/>
</dbReference>
<dbReference type="PANTHER" id="PTHR10192">
    <property type="entry name" value="MOLYBDOPTERIN BIOSYNTHESIS PROTEIN"/>
    <property type="match status" value="1"/>
</dbReference>
<dbReference type="Pfam" id="PF00994">
    <property type="entry name" value="MoCF_biosynth"/>
    <property type="match status" value="1"/>
</dbReference>
<comment type="function">
    <text evidence="1 4">Catalyzes the insertion of molybdate into adenylated molybdopterin with the concomitant release of AMP.</text>
</comment>
<sequence>MLELNEVFEILKSNETLDECVALENALGKITSQDIIAIKDLPCFDNSALDGFAIKFDQKENGYKLIDTVFAGETRKTQIKDNECIKIMTGAIFPEGADTILKIEDSIEKDGKIYPKNPEKLKKGDAHRFKGEEITTGNILIKKGTKLEPTHVMLLAAQGIYNVKVKPNPKIAIFSSGNELKEPWEFANETQIYNANALGISSLLQKNGFNSSYFGIIKDDLEQTINSLKNTSNFDVVICSGGASMGDADFMKMALDKLGYIQIFDKINLKPGAPTKAYKKDNQTVFILPGNPMAAYICNLVIVVPFLNNSKPEMIKCISGENIKFKKGRANVVLGNLQDGKFYSLNNNKYGSGMITPLTQSDFIYISNPSEEQIMQDQEIYIMKIS</sequence>
<dbReference type="InterPro" id="IPR038987">
    <property type="entry name" value="MoeA-like"/>
</dbReference>
<dbReference type="CDD" id="cd00887">
    <property type="entry name" value="MoeA"/>
    <property type="match status" value="1"/>
</dbReference>
<keyword evidence="4" id="KW-0501">Molybdenum cofactor biosynthesis</keyword>
<dbReference type="AlphaFoldDB" id="A0A1S6U742"/>
<dbReference type="EMBL" id="CP017258">
    <property type="protein sequence ID" value="AQW87561.1"/>
    <property type="molecule type" value="Genomic_DNA"/>
</dbReference>
<keyword evidence="5" id="KW-0378">Hydrolase</keyword>
<dbReference type="KEGG" id="cpin:CPIN18020_0745"/>
<keyword evidence="4 5" id="KW-0808">Transferase</keyword>
<organism evidence="5 6">
    <name type="scientific">Campylobacter pinnipediorum subsp. caledonicus</name>
    <dbReference type="NCBI Taxonomy" id="1874362"/>
    <lineage>
        <taxon>Bacteria</taxon>
        <taxon>Pseudomonadati</taxon>
        <taxon>Campylobacterota</taxon>
        <taxon>Epsilonproteobacteria</taxon>
        <taxon>Campylobacterales</taxon>
        <taxon>Campylobacteraceae</taxon>
        <taxon>Campylobacter</taxon>
    </lineage>
</organism>
<dbReference type="SUPFAM" id="SSF63867">
    <property type="entry name" value="MoeA C-terminal domain-like"/>
    <property type="match status" value="1"/>
</dbReference>
<evidence type="ECO:0000256" key="1">
    <source>
        <dbReference type="ARBA" id="ARBA00002901"/>
    </source>
</evidence>
<dbReference type="Gene3D" id="3.90.105.10">
    <property type="entry name" value="Molybdopterin biosynthesis moea protein, domain 2"/>
    <property type="match status" value="1"/>
</dbReference>
<comment type="cofactor">
    <cofactor evidence="4">
        <name>Mg(2+)</name>
        <dbReference type="ChEBI" id="CHEBI:18420"/>
    </cofactor>
</comment>
<dbReference type="NCBIfam" id="TIGR00177">
    <property type="entry name" value="molyb_syn"/>
    <property type="match status" value="1"/>
</dbReference>
<keyword evidence="6" id="KW-1185">Reference proteome</keyword>
<dbReference type="InterPro" id="IPR036425">
    <property type="entry name" value="MoaB/Mog-like_dom_sf"/>
</dbReference>
<dbReference type="UniPathway" id="UPA00344"/>
<name>A0A1S6U742_9BACT</name>
<dbReference type="Gene3D" id="2.40.340.10">
    <property type="entry name" value="MoeA, C-terminal, domain IV"/>
    <property type="match status" value="1"/>
</dbReference>
<dbReference type="GO" id="GO:0006777">
    <property type="term" value="P:Mo-molybdopterin cofactor biosynthetic process"/>
    <property type="evidence" value="ECO:0007669"/>
    <property type="project" value="UniProtKB-UniRule"/>
</dbReference>
<dbReference type="InterPro" id="IPR005110">
    <property type="entry name" value="MoeA_linker/N"/>
</dbReference>
<dbReference type="RefSeq" id="WP_078423205.1">
    <property type="nucleotide sequence ID" value="NZ_CP017018.1"/>
</dbReference>
<accession>A0A1S6U742</accession>
<dbReference type="GeneID" id="56566385"/>
<comment type="similarity">
    <text evidence="2 4">Belongs to the MoeA family.</text>
</comment>
<evidence type="ECO:0000313" key="6">
    <source>
        <dbReference type="Proteomes" id="UP000190868"/>
    </source>
</evidence>
<keyword evidence="4" id="KW-0460">Magnesium</keyword>
<comment type="catalytic activity">
    <reaction evidence="3">
        <text>adenylyl-molybdopterin + molybdate = Mo-molybdopterin + AMP + H(+)</text>
        <dbReference type="Rhea" id="RHEA:35047"/>
        <dbReference type="ChEBI" id="CHEBI:15378"/>
        <dbReference type="ChEBI" id="CHEBI:36264"/>
        <dbReference type="ChEBI" id="CHEBI:62727"/>
        <dbReference type="ChEBI" id="CHEBI:71302"/>
        <dbReference type="ChEBI" id="CHEBI:456215"/>
        <dbReference type="EC" id="2.10.1.1"/>
    </reaction>
</comment>
<keyword evidence="4" id="KW-0479">Metal-binding</keyword>
<dbReference type="Proteomes" id="UP000190868">
    <property type="component" value="Chromosome"/>
</dbReference>
<evidence type="ECO:0000256" key="3">
    <source>
        <dbReference type="ARBA" id="ARBA00047317"/>
    </source>
</evidence>
<dbReference type="Gene3D" id="2.170.190.11">
    <property type="entry name" value="Molybdopterin biosynthesis moea protein, domain 3"/>
    <property type="match status" value="1"/>
</dbReference>
<dbReference type="PANTHER" id="PTHR10192:SF5">
    <property type="entry name" value="GEPHYRIN"/>
    <property type="match status" value="1"/>
</dbReference>
<dbReference type="EC" id="2.10.1.1" evidence="4"/>
<dbReference type="GO" id="GO:0046872">
    <property type="term" value="F:metal ion binding"/>
    <property type="evidence" value="ECO:0007669"/>
    <property type="project" value="UniProtKB-UniRule"/>
</dbReference>
<dbReference type="GO" id="GO:0016787">
    <property type="term" value="F:hydrolase activity"/>
    <property type="evidence" value="ECO:0007669"/>
    <property type="project" value="UniProtKB-KW"/>
</dbReference>
<gene>
    <name evidence="5" type="primary">moeA1</name>
    <name evidence="5" type="ORF">CPIN18021_0749</name>
</gene>
<reference evidence="6" key="1">
    <citation type="submission" date="2016-09" db="EMBL/GenBank/DDBJ databases">
        <title>Comparative genomics of the Campylobacter concisus group.</title>
        <authorList>
            <person name="Miller W.G."/>
            <person name="Yee E."/>
            <person name="Chapman M.H."/>
            <person name="Huynh S."/>
            <person name="Bono J.L."/>
            <person name="On S.L.W."/>
            <person name="StLeger J."/>
            <person name="Foster G."/>
            <person name="Parker C.T."/>
        </authorList>
    </citation>
    <scope>NUCLEOTIDE SEQUENCE [LARGE SCALE GENOMIC DNA]</scope>
    <source>
        <strain evidence="6">RM18021</strain>
    </source>
</reference>
<dbReference type="Gene3D" id="3.40.980.10">
    <property type="entry name" value="MoaB/Mog-like domain"/>
    <property type="match status" value="1"/>
</dbReference>
<dbReference type="InterPro" id="IPR036135">
    <property type="entry name" value="MoeA_linker/N_sf"/>
</dbReference>
<proteinExistence type="inferred from homology"/>
<dbReference type="SUPFAM" id="SSF53218">
    <property type="entry name" value="Molybdenum cofactor biosynthesis proteins"/>
    <property type="match status" value="1"/>
</dbReference>
<dbReference type="GO" id="GO:0061599">
    <property type="term" value="F:molybdopterin molybdotransferase activity"/>
    <property type="evidence" value="ECO:0007669"/>
    <property type="project" value="UniProtKB-UniRule"/>
</dbReference>
<dbReference type="GO" id="GO:0005829">
    <property type="term" value="C:cytosol"/>
    <property type="evidence" value="ECO:0007669"/>
    <property type="project" value="TreeGrafter"/>
</dbReference>
<dbReference type="SMART" id="SM00852">
    <property type="entry name" value="MoCF_biosynth"/>
    <property type="match status" value="1"/>
</dbReference>
<evidence type="ECO:0000256" key="2">
    <source>
        <dbReference type="ARBA" id="ARBA00010763"/>
    </source>
</evidence>